<dbReference type="InterPro" id="IPR004926">
    <property type="entry name" value="LEA_3a"/>
</dbReference>
<evidence type="ECO:0008006" key="2">
    <source>
        <dbReference type="Google" id="ProtNLM"/>
    </source>
</evidence>
<protein>
    <recommendedName>
        <fullName evidence="2">Late embryogenesis abundant protein Lea5</fullName>
    </recommendedName>
</protein>
<dbReference type="GO" id="GO:0006950">
    <property type="term" value="P:response to stress"/>
    <property type="evidence" value="ECO:0007669"/>
    <property type="project" value="TreeGrafter"/>
</dbReference>
<gene>
    <name evidence="1" type="ORF">FSB_LOCUS35407</name>
</gene>
<dbReference type="PANTHER" id="PTHR33509:SF34">
    <property type="entry name" value="LATE EMBRYOGENIS ABUNDANT PROTEIN 41"/>
    <property type="match status" value="1"/>
</dbReference>
<name>A0A2N9H6I8_FAGSY</name>
<evidence type="ECO:0000313" key="1">
    <source>
        <dbReference type="EMBL" id="SPD07525.1"/>
    </source>
</evidence>
<dbReference type="PANTHER" id="PTHR33509">
    <property type="entry name" value="LATE EMBRYOGENIS ABUNDANT PROTEIN 2-RELATED"/>
    <property type="match status" value="1"/>
</dbReference>
<reference evidence="1" key="1">
    <citation type="submission" date="2018-02" db="EMBL/GenBank/DDBJ databases">
        <authorList>
            <person name="Cohen D.B."/>
            <person name="Kent A.D."/>
        </authorList>
    </citation>
    <scope>NUCLEOTIDE SEQUENCE</scope>
</reference>
<dbReference type="GO" id="GO:0005739">
    <property type="term" value="C:mitochondrion"/>
    <property type="evidence" value="ECO:0007669"/>
    <property type="project" value="TreeGrafter"/>
</dbReference>
<dbReference type="AlphaFoldDB" id="A0A2N9H6I8"/>
<accession>A0A2N9H6I8</accession>
<proteinExistence type="predicted"/>
<organism evidence="1">
    <name type="scientific">Fagus sylvatica</name>
    <name type="common">Beechnut</name>
    <dbReference type="NCBI Taxonomy" id="28930"/>
    <lineage>
        <taxon>Eukaryota</taxon>
        <taxon>Viridiplantae</taxon>
        <taxon>Streptophyta</taxon>
        <taxon>Embryophyta</taxon>
        <taxon>Tracheophyta</taxon>
        <taxon>Spermatophyta</taxon>
        <taxon>Magnoliopsida</taxon>
        <taxon>eudicotyledons</taxon>
        <taxon>Gunneridae</taxon>
        <taxon>Pentapetalae</taxon>
        <taxon>rosids</taxon>
        <taxon>fabids</taxon>
        <taxon>Fagales</taxon>
        <taxon>Fagaceae</taxon>
        <taxon>Fagus</taxon>
    </lineage>
</organism>
<dbReference type="Pfam" id="PF03242">
    <property type="entry name" value="LEA_3a"/>
    <property type="match status" value="1"/>
</dbReference>
<sequence length="104" mass="11179">MARSLSQAKLIAESVADGFSLFINRRGYAAASHASVSARFGSGGSRSRMMGKLEERAGIKEDSGASSSWAPDPVTGYYRPINHATEIDAVELRKLLLNNKVSPH</sequence>
<dbReference type="EMBL" id="OIVN01002924">
    <property type="protein sequence ID" value="SPD07525.1"/>
    <property type="molecule type" value="Genomic_DNA"/>
</dbReference>